<dbReference type="InterPro" id="IPR026024">
    <property type="entry name" value="Chemotaxis_MeTrfase_CheR"/>
</dbReference>
<feature type="binding site" evidence="6">
    <location>
        <begin position="204"/>
        <end position="205"/>
    </location>
    <ligand>
        <name>S-adenosyl-L-methionine</name>
        <dbReference type="ChEBI" id="CHEBI:59789"/>
    </ligand>
</feature>
<dbReference type="PIRSF" id="PIRSF000410">
    <property type="entry name" value="CheR"/>
    <property type="match status" value="1"/>
</dbReference>
<keyword evidence="2 5" id="KW-0489">Methyltransferase</keyword>
<dbReference type="Pfam" id="PF03705">
    <property type="entry name" value="CheR_N"/>
    <property type="match status" value="1"/>
</dbReference>
<evidence type="ECO:0000259" key="7">
    <source>
        <dbReference type="PROSITE" id="PS50123"/>
    </source>
</evidence>
<dbReference type="InterPro" id="IPR050903">
    <property type="entry name" value="Bact_Chemotaxis_MeTrfase"/>
</dbReference>
<evidence type="ECO:0000313" key="9">
    <source>
        <dbReference type="Proteomes" id="UP000608513"/>
    </source>
</evidence>
<organism evidence="8 9">
    <name type="scientific">Ramlibacter cellulosilyticus</name>
    <dbReference type="NCBI Taxonomy" id="2764187"/>
    <lineage>
        <taxon>Bacteria</taxon>
        <taxon>Pseudomonadati</taxon>
        <taxon>Pseudomonadota</taxon>
        <taxon>Betaproteobacteria</taxon>
        <taxon>Burkholderiales</taxon>
        <taxon>Comamonadaceae</taxon>
        <taxon>Ramlibacter</taxon>
    </lineage>
</organism>
<keyword evidence="9" id="KW-1185">Reference proteome</keyword>
<dbReference type="InterPro" id="IPR022641">
    <property type="entry name" value="CheR_N"/>
</dbReference>
<dbReference type="Gene3D" id="1.10.155.10">
    <property type="entry name" value="Chemotaxis receptor methyltransferase CheR, N-terminal domain"/>
    <property type="match status" value="1"/>
</dbReference>
<name>A0A923MRE8_9BURK</name>
<evidence type="ECO:0000256" key="2">
    <source>
        <dbReference type="ARBA" id="ARBA00022603"/>
    </source>
</evidence>
<reference evidence="8" key="1">
    <citation type="submission" date="2020-08" db="EMBL/GenBank/DDBJ databases">
        <title>Ramlibacter sp. USB13 16S ribosomal RNA gene genome sequencing and assembly.</title>
        <authorList>
            <person name="Kang M."/>
        </authorList>
    </citation>
    <scope>NUCLEOTIDE SEQUENCE</scope>
    <source>
        <strain evidence="8">USB13</strain>
    </source>
</reference>
<dbReference type="RefSeq" id="WP_187075150.1">
    <property type="nucleotide sequence ID" value="NZ_JACORT010000001.1"/>
</dbReference>
<evidence type="ECO:0000256" key="6">
    <source>
        <dbReference type="PIRSR" id="PIRSR000410-1"/>
    </source>
</evidence>
<dbReference type="SMART" id="SM00138">
    <property type="entry name" value="MeTrc"/>
    <property type="match status" value="1"/>
</dbReference>
<dbReference type="InterPro" id="IPR022642">
    <property type="entry name" value="CheR_C"/>
</dbReference>
<dbReference type="AlphaFoldDB" id="A0A923MRE8"/>
<accession>A0A923MRE8</accession>
<feature type="binding site" evidence="6">
    <location>
        <position position="125"/>
    </location>
    <ligand>
        <name>S-adenosyl-L-methionine</name>
        <dbReference type="ChEBI" id="CHEBI:59789"/>
    </ligand>
</feature>
<dbReference type="SUPFAM" id="SSF53335">
    <property type="entry name" value="S-adenosyl-L-methionine-dependent methyltransferases"/>
    <property type="match status" value="1"/>
</dbReference>
<dbReference type="Proteomes" id="UP000608513">
    <property type="component" value="Unassembled WGS sequence"/>
</dbReference>
<dbReference type="InterPro" id="IPR000780">
    <property type="entry name" value="CheR_MeTrfase"/>
</dbReference>
<dbReference type="EC" id="2.1.1.80" evidence="5"/>
<dbReference type="GO" id="GO:0032259">
    <property type="term" value="P:methylation"/>
    <property type="evidence" value="ECO:0007669"/>
    <property type="project" value="UniProtKB-KW"/>
</dbReference>
<comment type="function">
    <text evidence="5">Methylation of the membrane-bound methyl-accepting chemotaxis proteins (MCP) to form gamma-glutamyl methyl ester residues in MCP.</text>
</comment>
<dbReference type="CDD" id="cd02440">
    <property type="entry name" value="AdoMet_MTases"/>
    <property type="match status" value="1"/>
</dbReference>
<comment type="catalytic activity">
    <reaction evidence="1 5">
        <text>L-glutamyl-[protein] + S-adenosyl-L-methionine = [protein]-L-glutamate 5-O-methyl ester + S-adenosyl-L-homocysteine</text>
        <dbReference type="Rhea" id="RHEA:24452"/>
        <dbReference type="Rhea" id="RHEA-COMP:10208"/>
        <dbReference type="Rhea" id="RHEA-COMP:10311"/>
        <dbReference type="ChEBI" id="CHEBI:29973"/>
        <dbReference type="ChEBI" id="CHEBI:57856"/>
        <dbReference type="ChEBI" id="CHEBI:59789"/>
        <dbReference type="ChEBI" id="CHEBI:82795"/>
        <dbReference type="EC" id="2.1.1.80"/>
    </reaction>
</comment>
<gene>
    <name evidence="8" type="ORF">H8N03_05820</name>
</gene>
<evidence type="ECO:0000256" key="4">
    <source>
        <dbReference type="ARBA" id="ARBA00022691"/>
    </source>
</evidence>
<keyword evidence="4 5" id="KW-0949">S-adenosyl-L-methionine</keyword>
<feature type="domain" description="CheR-type methyltransferase" evidence="7">
    <location>
        <begin position="16"/>
        <end position="278"/>
    </location>
</feature>
<dbReference type="PROSITE" id="PS50123">
    <property type="entry name" value="CHER"/>
    <property type="match status" value="1"/>
</dbReference>
<dbReference type="InterPro" id="IPR029063">
    <property type="entry name" value="SAM-dependent_MTases_sf"/>
</dbReference>
<evidence type="ECO:0000256" key="5">
    <source>
        <dbReference type="PIRNR" id="PIRNR000410"/>
    </source>
</evidence>
<comment type="caution">
    <text evidence="8">The sequence shown here is derived from an EMBL/GenBank/DDBJ whole genome shotgun (WGS) entry which is preliminary data.</text>
</comment>
<dbReference type="PRINTS" id="PR00996">
    <property type="entry name" value="CHERMTFRASE"/>
</dbReference>
<evidence type="ECO:0000313" key="8">
    <source>
        <dbReference type="EMBL" id="MBC5782452.1"/>
    </source>
</evidence>
<feature type="binding site" evidence="6">
    <location>
        <position position="87"/>
    </location>
    <ligand>
        <name>S-adenosyl-L-methionine</name>
        <dbReference type="ChEBI" id="CHEBI:59789"/>
    </ligand>
</feature>
<feature type="binding site" evidence="6">
    <location>
        <begin position="222"/>
        <end position="223"/>
    </location>
    <ligand>
        <name>S-adenosyl-L-methionine</name>
        <dbReference type="ChEBI" id="CHEBI:59789"/>
    </ligand>
</feature>
<dbReference type="GO" id="GO:0008983">
    <property type="term" value="F:protein-glutamate O-methyltransferase activity"/>
    <property type="evidence" value="ECO:0007669"/>
    <property type="project" value="UniProtKB-EC"/>
</dbReference>
<proteinExistence type="predicted"/>
<evidence type="ECO:0000256" key="1">
    <source>
        <dbReference type="ARBA" id="ARBA00001541"/>
    </source>
</evidence>
<keyword evidence="3 5" id="KW-0808">Transferase</keyword>
<dbReference type="Pfam" id="PF01739">
    <property type="entry name" value="CheR"/>
    <property type="match status" value="1"/>
</dbReference>
<dbReference type="Gene3D" id="3.40.50.150">
    <property type="entry name" value="Vaccinia Virus protein VP39"/>
    <property type="match status" value="1"/>
</dbReference>
<evidence type="ECO:0000256" key="3">
    <source>
        <dbReference type="ARBA" id="ARBA00022679"/>
    </source>
</evidence>
<sequence length="278" mass="31103">MSALPEFAFENAASMLNDRDFATVRQLIAEYAGIKLSLQKRNMVYNRLLRRLRARGVGTFGDYLAIVQREGSDEREAFVNALTTNLTAFFREPHHFDLLHAHAAKHAKRGRPLRCWSSACSTGEEAWSIAMVLREAECPGDVLGTDIDTDVLNTARSGIYRMERAAPLPAERLRRHFLRGAGANEGLVSVRPELRSMVRFGQLNLQSPAWPAQEPFDVIFCRNVVIYFDREFQKQLLARLAGLLVPGGLLMVGHSESFPAAHPGFRSCGRTAYERVGA</sequence>
<feature type="binding site" evidence="6">
    <location>
        <position position="91"/>
    </location>
    <ligand>
        <name>S-adenosyl-L-methionine</name>
        <dbReference type="ChEBI" id="CHEBI:59789"/>
    </ligand>
</feature>
<dbReference type="EMBL" id="JACORT010000001">
    <property type="protein sequence ID" value="MBC5782452.1"/>
    <property type="molecule type" value="Genomic_DNA"/>
</dbReference>
<dbReference type="PANTHER" id="PTHR24422">
    <property type="entry name" value="CHEMOTAXIS PROTEIN METHYLTRANSFERASE"/>
    <property type="match status" value="1"/>
</dbReference>
<protein>
    <recommendedName>
        <fullName evidence="5">Chemotaxis protein methyltransferase</fullName>
        <ecNumber evidence="5">2.1.1.80</ecNumber>
    </recommendedName>
</protein>
<feature type="binding site" evidence="6">
    <location>
        <position position="85"/>
    </location>
    <ligand>
        <name>S-adenosyl-L-methionine</name>
        <dbReference type="ChEBI" id="CHEBI:59789"/>
    </ligand>
</feature>
<feature type="binding site" evidence="6">
    <location>
        <position position="146"/>
    </location>
    <ligand>
        <name>S-adenosyl-L-methionine</name>
        <dbReference type="ChEBI" id="CHEBI:59789"/>
    </ligand>
</feature>
<dbReference type="SUPFAM" id="SSF47757">
    <property type="entry name" value="Chemotaxis receptor methyltransferase CheR, N-terminal domain"/>
    <property type="match status" value="1"/>
</dbReference>
<dbReference type="PANTHER" id="PTHR24422:SF19">
    <property type="entry name" value="CHEMOTAXIS PROTEIN METHYLTRANSFERASE"/>
    <property type="match status" value="1"/>
</dbReference>
<dbReference type="InterPro" id="IPR036804">
    <property type="entry name" value="CheR_N_sf"/>
</dbReference>